<keyword evidence="2" id="KW-1185">Reference proteome</keyword>
<accession>A0A9Q3IHP6</accession>
<gene>
    <name evidence="1" type="ORF">O181_083236</name>
</gene>
<dbReference type="EMBL" id="AVOT02048288">
    <property type="protein sequence ID" value="MBW0543521.1"/>
    <property type="molecule type" value="Genomic_DNA"/>
</dbReference>
<dbReference type="AlphaFoldDB" id="A0A9Q3IHP6"/>
<sequence length="122" mass="14293">MRNHQLLTKLPGDLEHAVKCRCSKESILDEISTDLKEVRIRTYIGRYNNNSTGDNMENPTLEAKETHYADNSPKDREEIFAREEDTRKGHLTLIMWGMAVEIIHTVNPTPMRIIWWNLRAMQ</sequence>
<organism evidence="1 2">
    <name type="scientific">Austropuccinia psidii MF-1</name>
    <dbReference type="NCBI Taxonomy" id="1389203"/>
    <lineage>
        <taxon>Eukaryota</taxon>
        <taxon>Fungi</taxon>
        <taxon>Dikarya</taxon>
        <taxon>Basidiomycota</taxon>
        <taxon>Pucciniomycotina</taxon>
        <taxon>Pucciniomycetes</taxon>
        <taxon>Pucciniales</taxon>
        <taxon>Sphaerophragmiaceae</taxon>
        <taxon>Austropuccinia</taxon>
    </lineage>
</organism>
<evidence type="ECO:0000313" key="2">
    <source>
        <dbReference type="Proteomes" id="UP000765509"/>
    </source>
</evidence>
<proteinExistence type="predicted"/>
<dbReference type="Proteomes" id="UP000765509">
    <property type="component" value="Unassembled WGS sequence"/>
</dbReference>
<comment type="caution">
    <text evidence="1">The sequence shown here is derived from an EMBL/GenBank/DDBJ whole genome shotgun (WGS) entry which is preliminary data.</text>
</comment>
<reference evidence="1" key="1">
    <citation type="submission" date="2021-03" db="EMBL/GenBank/DDBJ databases">
        <title>Draft genome sequence of rust myrtle Austropuccinia psidii MF-1, a brazilian biotype.</title>
        <authorList>
            <person name="Quecine M.C."/>
            <person name="Pachon D.M.R."/>
            <person name="Bonatelli M.L."/>
            <person name="Correr F.H."/>
            <person name="Franceschini L.M."/>
            <person name="Leite T.F."/>
            <person name="Margarido G.R.A."/>
            <person name="Almeida C.A."/>
            <person name="Ferrarezi J.A."/>
            <person name="Labate C.A."/>
        </authorList>
    </citation>
    <scope>NUCLEOTIDE SEQUENCE</scope>
    <source>
        <strain evidence="1">MF-1</strain>
    </source>
</reference>
<protein>
    <submittedName>
        <fullName evidence="1">Uncharacterized protein</fullName>
    </submittedName>
</protein>
<name>A0A9Q3IHP6_9BASI</name>
<evidence type="ECO:0000313" key="1">
    <source>
        <dbReference type="EMBL" id="MBW0543521.1"/>
    </source>
</evidence>